<keyword evidence="19" id="KW-1185">Reference proteome</keyword>
<dbReference type="Pfam" id="PF11845">
    <property type="entry name" value="Tll0287-like"/>
    <property type="match status" value="1"/>
</dbReference>
<evidence type="ECO:0000256" key="4">
    <source>
        <dbReference type="ARBA" id="ARBA00012438"/>
    </source>
</evidence>
<dbReference type="InterPro" id="IPR003594">
    <property type="entry name" value="HATPase_dom"/>
</dbReference>
<evidence type="ECO:0000256" key="7">
    <source>
        <dbReference type="ARBA" id="ARBA00022723"/>
    </source>
</evidence>
<evidence type="ECO:0000256" key="3">
    <source>
        <dbReference type="ARBA" id="ARBA00006402"/>
    </source>
</evidence>
<keyword evidence="9 12" id="KW-0408">Iron</keyword>
<name>A0A1Z5HT51_9FIRM</name>
<evidence type="ECO:0000259" key="16">
    <source>
        <dbReference type="PROSITE" id="PS50885"/>
    </source>
</evidence>
<dbReference type="CDD" id="cd00082">
    <property type="entry name" value="HisKA"/>
    <property type="match status" value="1"/>
</dbReference>
<dbReference type="Gene3D" id="1.10.287.130">
    <property type="match status" value="1"/>
</dbReference>
<dbReference type="SUPFAM" id="SSF55874">
    <property type="entry name" value="ATPase domain of HSP90 chaperone/DNA topoisomerase II/histidine kinase"/>
    <property type="match status" value="1"/>
</dbReference>
<keyword evidence="10" id="KW-0902">Two-component regulatory system</keyword>
<evidence type="ECO:0000259" key="15">
    <source>
        <dbReference type="PROSITE" id="PS50109"/>
    </source>
</evidence>
<accession>A0A1Z5HT51</accession>
<dbReference type="InterPro" id="IPR036890">
    <property type="entry name" value="HATPase_C_sf"/>
</dbReference>
<dbReference type="SUPFAM" id="SSF47384">
    <property type="entry name" value="Homodimeric domain of signal transducing histidine kinase"/>
    <property type="match status" value="1"/>
</dbReference>
<dbReference type="Gene3D" id="3.30.565.10">
    <property type="entry name" value="Histidine kinase-like ATPase, C-terminal domain"/>
    <property type="match status" value="1"/>
</dbReference>
<evidence type="ECO:0000256" key="12">
    <source>
        <dbReference type="PROSITE-ProRule" id="PRU00433"/>
    </source>
</evidence>
<feature type="transmembrane region" description="Helical" evidence="14">
    <location>
        <begin position="12"/>
        <end position="29"/>
    </location>
</feature>
<keyword evidence="13" id="KW-0175">Coiled coil</keyword>
<evidence type="ECO:0000256" key="9">
    <source>
        <dbReference type="ARBA" id="ARBA00023004"/>
    </source>
</evidence>
<dbReference type="InterPro" id="IPR004358">
    <property type="entry name" value="Sig_transdc_His_kin-like_C"/>
</dbReference>
<keyword evidence="14" id="KW-0472">Membrane</keyword>
<dbReference type="CDD" id="cd06225">
    <property type="entry name" value="HAMP"/>
    <property type="match status" value="1"/>
</dbReference>
<feature type="domain" description="Cytochrome c" evidence="17">
    <location>
        <begin position="138"/>
        <end position="282"/>
    </location>
</feature>
<dbReference type="SUPFAM" id="SSF158472">
    <property type="entry name" value="HAMP domain-like"/>
    <property type="match status" value="1"/>
</dbReference>
<dbReference type="InterPro" id="IPR009056">
    <property type="entry name" value="Cyt_c-like_dom"/>
</dbReference>
<keyword evidence="8 18" id="KW-0418">Kinase</keyword>
<organism evidence="18 19">
    <name type="scientific">Calderihabitans maritimus</name>
    <dbReference type="NCBI Taxonomy" id="1246530"/>
    <lineage>
        <taxon>Bacteria</taxon>
        <taxon>Bacillati</taxon>
        <taxon>Bacillota</taxon>
        <taxon>Clostridia</taxon>
        <taxon>Neomoorellales</taxon>
        <taxon>Calderihabitantaceae</taxon>
        <taxon>Calderihabitans</taxon>
    </lineage>
</organism>
<sequence length="557" mass="62592">MFSRLTLTQRFMLVITIAVLIVATAAFWWDMKLQQEYALKELKEKARVIALQLVATRQFIAANQDRINSDSQGHFEFKGLNPAAVGKGVGDIFSRLTRYRFKQTRLEVRNPDNAPDDYEKKALLRFKAEPDLEEIWGIDIVGGEKVFRYLIPLYYEEPCMACHGKPAGEKDISGNLKEGHEAGELAGAISITTPMSYVEEGLRRTFYSHLFFFAALVVWLLFLLNWFMNRLVSSPLRRLMVMASRVGKGEWGALVDETKMAGEIRELARQLNSMAAQLKELYAKLEVKVEERTRQLKEANRQLRAQQQQLKELNRELREANRVKSEFMANISHELRTPLTAILAFTEMLLDGAAGRITEEQKEYLQDIAESGQQLLKMIDDLLRLSKIEAGKMELNRSLIEVYHLVEGAVRTVKPLAERKGLVIHTKVEEGLPSLFADREKLGQVLLNLLSNAVKFTPAGGYIEVRAGLTKDGRAFSFAVKDTGIGIAPEDQKIIFEKFRQVDGSPSRSYGGSGLGLALAKHLVELHGGELTVESEPGKGSTFTFVIPAQLSEGEVS</sequence>
<protein>
    <recommendedName>
        <fullName evidence="11">Circadian input-output histidine kinase CikA</fullName>
        <ecNumber evidence="4">2.7.13.3</ecNumber>
    </recommendedName>
</protein>
<dbReference type="Pfam" id="PF00512">
    <property type="entry name" value="HisKA"/>
    <property type="match status" value="1"/>
</dbReference>
<dbReference type="CDD" id="cd16922">
    <property type="entry name" value="HATPase_EvgS-ArcB-TorS-like"/>
    <property type="match status" value="1"/>
</dbReference>
<comment type="similarity">
    <text evidence="3">In the N-terminal section; belongs to the phytochrome family.</text>
</comment>
<comment type="caution">
    <text evidence="18">The sequence shown here is derived from an EMBL/GenBank/DDBJ whole genome shotgun (WGS) entry which is preliminary data.</text>
</comment>
<gene>
    <name evidence="18" type="ORF">KKC1_18630</name>
</gene>
<evidence type="ECO:0000256" key="1">
    <source>
        <dbReference type="ARBA" id="ARBA00000085"/>
    </source>
</evidence>
<keyword evidence="14" id="KW-0812">Transmembrane</keyword>
<dbReference type="InterPro" id="IPR003660">
    <property type="entry name" value="HAMP_dom"/>
</dbReference>
<evidence type="ECO:0000256" key="5">
    <source>
        <dbReference type="ARBA" id="ARBA00022553"/>
    </source>
</evidence>
<evidence type="ECO:0000259" key="17">
    <source>
        <dbReference type="PROSITE" id="PS51007"/>
    </source>
</evidence>
<evidence type="ECO:0000256" key="2">
    <source>
        <dbReference type="ARBA" id="ARBA00004370"/>
    </source>
</evidence>
<dbReference type="PANTHER" id="PTHR43047:SF72">
    <property type="entry name" value="OSMOSENSING HISTIDINE PROTEIN KINASE SLN1"/>
    <property type="match status" value="1"/>
</dbReference>
<dbReference type="FunFam" id="3.30.565.10:FF:000010">
    <property type="entry name" value="Sensor histidine kinase RcsC"/>
    <property type="match status" value="1"/>
</dbReference>
<keyword evidence="12" id="KW-0349">Heme</keyword>
<dbReference type="GO" id="GO:0020037">
    <property type="term" value="F:heme binding"/>
    <property type="evidence" value="ECO:0007669"/>
    <property type="project" value="InterPro"/>
</dbReference>
<dbReference type="GO" id="GO:0009055">
    <property type="term" value="F:electron transfer activity"/>
    <property type="evidence" value="ECO:0007669"/>
    <property type="project" value="InterPro"/>
</dbReference>
<evidence type="ECO:0000256" key="11">
    <source>
        <dbReference type="ARBA" id="ARBA00074306"/>
    </source>
</evidence>
<feature type="domain" description="Histidine kinase" evidence="15">
    <location>
        <begin position="330"/>
        <end position="551"/>
    </location>
</feature>
<keyword evidence="7 12" id="KW-0479">Metal-binding</keyword>
<evidence type="ECO:0000256" key="10">
    <source>
        <dbReference type="ARBA" id="ARBA00023012"/>
    </source>
</evidence>
<evidence type="ECO:0000256" key="8">
    <source>
        <dbReference type="ARBA" id="ARBA00022777"/>
    </source>
</evidence>
<dbReference type="GO" id="GO:0046872">
    <property type="term" value="F:metal ion binding"/>
    <property type="evidence" value="ECO:0007669"/>
    <property type="project" value="UniProtKB-KW"/>
</dbReference>
<dbReference type="GO" id="GO:0000155">
    <property type="term" value="F:phosphorelay sensor kinase activity"/>
    <property type="evidence" value="ECO:0007669"/>
    <property type="project" value="InterPro"/>
</dbReference>
<dbReference type="PROSITE" id="PS51007">
    <property type="entry name" value="CYTC"/>
    <property type="match status" value="1"/>
</dbReference>
<dbReference type="Gene3D" id="6.10.340.10">
    <property type="match status" value="1"/>
</dbReference>
<dbReference type="Proteomes" id="UP000197032">
    <property type="component" value="Unassembled WGS sequence"/>
</dbReference>
<dbReference type="SMART" id="SM00387">
    <property type="entry name" value="HATPase_c"/>
    <property type="match status" value="1"/>
</dbReference>
<dbReference type="Pfam" id="PF02518">
    <property type="entry name" value="HATPase_c"/>
    <property type="match status" value="1"/>
</dbReference>
<dbReference type="AlphaFoldDB" id="A0A1Z5HT51"/>
<feature type="domain" description="HAMP" evidence="16">
    <location>
        <begin position="230"/>
        <end position="283"/>
    </location>
</feature>
<keyword evidence="5" id="KW-0597">Phosphoprotein</keyword>
<dbReference type="InterPro" id="IPR003661">
    <property type="entry name" value="HisK_dim/P_dom"/>
</dbReference>
<proteinExistence type="inferred from homology"/>
<dbReference type="InterPro" id="IPR005467">
    <property type="entry name" value="His_kinase_dom"/>
</dbReference>
<dbReference type="SMART" id="SM00304">
    <property type="entry name" value="HAMP"/>
    <property type="match status" value="1"/>
</dbReference>
<dbReference type="RefSeq" id="WP_088554002.1">
    <property type="nucleotide sequence ID" value="NZ_BDGJ01000090.1"/>
</dbReference>
<evidence type="ECO:0000256" key="13">
    <source>
        <dbReference type="SAM" id="Coils"/>
    </source>
</evidence>
<dbReference type="InterPro" id="IPR036097">
    <property type="entry name" value="HisK_dim/P_sf"/>
</dbReference>
<evidence type="ECO:0000256" key="6">
    <source>
        <dbReference type="ARBA" id="ARBA00022679"/>
    </source>
</evidence>
<dbReference type="EMBL" id="BDGJ01000090">
    <property type="protein sequence ID" value="GAW92713.1"/>
    <property type="molecule type" value="Genomic_DNA"/>
</dbReference>
<dbReference type="FunFam" id="1.10.287.130:FF:000001">
    <property type="entry name" value="Two-component sensor histidine kinase"/>
    <property type="match status" value="1"/>
</dbReference>
<evidence type="ECO:0000256" key="14">
    <source>
        <dbReference type="SAM" id="Phobius"/>
    </source>
</evidence>
<dbReference type="PROSITE" id="PS50109">
    <property type="entry name" value="HIS_KIN"/>
    <property type="match status" value="1"/>
</dbReference>
<dbReference type="PANTHER" id="PTHR43047">
    <property type="entry name" value="TWO-COMPONENT HISTIDINE PROTEIN KINASE"/>
    <property type="match status" value="1"/>
</dbReference>
<comment type="subcellular location">
    <subcellularLocation>
        <location evidence="2">Membrane</location>
    </subcellularLocation>
</comment>
<dbReference type="Pfam" id="PF00672">
    <property type="entry name" value="HAMP"/>
    <property type="match status" value="1"/>
</dbReference>
<dbReference type="SMART" id="SM00388">
    <property type="entry name" value="HisKA"/>
    <property type="match status" value="1"/>
</dbReference>
<reference evidence="19" key="1">
    <citation type="journal article" date="2017" name="Appl. Environ. Microbiol.">
        <title>Genomic analysis of Calderihabitans maritimus KKC1, a thermophilic hydrogenogenic carboxydotrophic bacterium isolated from marine sediment.</title>
        <authorList>
            <person name="Omae K."/>
            <person name="Yoneda Y."/>
            <person name="Fukuyama Y."/>
            <person name="Yoshida T."/>
            <person name="Sako Y."/>
        </authorList>
    </citation>
    <scope>NUCLEOTIDE SEQUENCE [LARGE SCALE GENOMIC DNA]</scope>
    <source>
        <strain evidence="19">KKC1</strain>
    </source>
</reference>
<feature type="transmembrane region" description="Helical" evidence="14">
    <location>
        <begin position="206"/>
        <end position="228"/>
    </location>
</feature>
<dbReference type="GO" id="GO:0005886">
    <property type="term" value="C:plasma membrane"/>
    <property type="evidence" value="ECO:0007669"/>
    <property type="project" value="TreeGrafter"/>
</dbReference>
<dbReference type="EC" id="2.7.13.3" evidence="4"/>
<dbReference type="GO" id="GO:0009927">
    <property type="term" value="F:histidine phosphotransfer kinase activity"/>
    <property type="evidence" value="ECO:0007669"/>
    <property type="project" value="TreeGrafter"/>
</dbReference>
<comment type="catalytic activity">
    <reaction evidence="1">
        <text>ATP + protein L-histidine = ADP + protein N-phospho-L-histidine.</text>
        <dbReference type="EC" id="2.7.13.3"/>
    </reaction>
</comment>
<evidence type="ECO:0000313" key="18">
    <source>
        <dbReference type="EMBL" id="GAW92713.1"/>
    </source>
</evidence>
<dbReference type="InterPro" id="IPR021796">
    <property type="entry name" value="Tll0287-like_dom"/>
</dbReference>
<dbReference type="OrthoDB" id="9796330at2"/>
<keyword evidence="14" id="KW-1133">Transmembrane helix</keyword>
<dbReference type="PRINTS" id="PR00344">
    <property type="entry name" value="BCTRLSENSOR"/>
</dbReference>
<keyword evidence="6" id="KW-0808">Transferase</keyword>
<feature type="coiled-coil region" evidence="13">
    <location>
        <begin position="264"/>
        <end position="330"/>
    </location>
</feature>
<evidence type="ECO:0000313" key="19">
    <source>
        <dbReference type="Proteomes" id="UP000197032"/>
    </source>
</evidence>
<dbReference type="PROSITE" id="PS50885">
    <property type="entry name" value="HAMP"/>
    <property type="match status" value="1"/>
</dbReference>